<proteinExistence type="predicted"/>
<protein>
    <recommendedName>
        <fullName evidence="4">Integral membrane protein</fullName>
    </recommendedName>
</protein>
<reference evidence="3" key="1">
    <citation type="submission" date="2019-12" db="EMBL/GenBank/DDBJ databases">
        <title>Complete genome of Terracaulis silvestris 0127_4.</title>
        <authorList>
            <person name="Vieira S."/>
            <person name="Riedel T."/>
            <person name="Sproer C."/>
            <person name="Pascual J."/>
            <person name="Boedeker C."/>
            <person name="Overmann J."/>
        </authorList>
    </citation>
    <scope>NUCLEOTIDE SEQUENCE [LARGE SCALE GENOMIC DNA]</scope>
    <source>
        <strain evidence="3">0127_4</strain>
    </source>
</reference>
<keyword evidence="3" id="KW-1185">Reference proteome</keyword>
<dbReference type="RefSeq" id="WP_158765678.1">
    <property type="nucleotide sequence ID" value="NZ_CP047045.1"/>
</dbReference>
<name>A0A6I6MPD5_9CAUL</name>
<gene>
    <name evidence="2" type="ORF">DSM104635_01594</name>
</gene>
<feature type="signal peptide" evidence="1">
    <location>
        <begin position="1"/>
        <end position="20"/>
    </location>
</feature>
<evidence type="ECO:0000256" key="1">
    <source>
        <dbReference type="SAM" id="SignalP"/>
    </source>
</evidence>
<evidence type="ECO:0000313" key="3">
    <source>
        <dbReference type="Proteomes" id="UP000431269"/>
    </source>
</evidence>
<dbReference type="KEGG" id="tsv:DSM104635_01594"/>
<accession>A0A6I6MPD5</accession>
<dbReference type="EMBL" id="CP047045">
    <property type="protein sequence ID" value="QGZ94764.1"/>
    <property type="molecule type" value="Genomic_DNA"/>
</dbReference>
<feature type="chain" id="PRO_5026167918" description="Integral membrane protein" evidence="1">
    <location>
        <begin position="21"/>
        <end position="143"/>
    </location>
</feature>
<dbReference type="Proteomes" id="UP000431269">
    <property type="component" value="Chromosome"/>
</dbReference>
<keyword evidence="1" id="KW-0732">Signal</keyword>
<evidence type="ECO:0000313" key="2">
    <source>
        <dbReference type="EMBL" id="QGZ94764.1"/>
    </source>
</evidence>
<dbReference type="AlphaFoldDB" id="A0A6I6MPD5"/>
<sequence>MKRLVLALGVGFLGVAPARAQDRSISVQAICMDARGMPHPASQTFAERDVVATYAGELFRCLPGTSMRYVADSLNHDCAAGEALWYEDRRLSCRAEVASDAEQEREMLRQFGPGEKAVQIASGPSAEPARAAPRIVNGYARTR</sequence>
<evidence type="ECO:0008006" key="4">
    <source>
        <dbReference type="Google" id="ProtNLM"/>
    </source>
</evidence>
<organism evidence="2 3">
    <name type="scientific">Terricaulis silvestris</name>
    <dbReference type="NCBI Taxonomy" id="2686094"/>
    <lineage>
        <taxon>Bacteria</taxon>
        <taxon>Pseudomonadati</taxon>
        <taxon>Pseudomonadota</taxon>
        <taxon>Alphaproteobacteria</taxon>
        <taxon>Caulobacterales</taxon>
        <taxon>Caulobacteraceae</taxon>
        <taxon>Terricaulis</taxon>
    </lineage>
</organism>